<dbReference type="Gene3D" id="3.30.559.30">
    <property type="entry name" value="Nonribosomal peptide synthetase, condensation domain"/>
    <property type="match status" value="1"/>
</dbReference>
<dbReference type="Pfam" id="PF00668">
    <property type="entry name" value="Condensation"/>
    <property type="match status" value="1"/>
</dbReference>
<dbReference type="RefSeq" id="WP_378600838.1">
    <property type="nucleotide sequence ID" value="NZ_JBHSQN010000002.1"/>
</dbReference>
<dbReference type="Proteomes" id="UP001596223">
    <property type="component" value="Unassembled WGS sequence"/>
</dbReference>
<feature type="domain" description="Condensation" evidence="1">
    <location>
        <begin position="60"/>
        <end position="370"/>
    </location>
</feature>
<sequence>MIITALRNWRPAAGELVEWHPSDHAARVAATSGPDPDPGTFLQDNHIRGLCATRHSTAPHTAYLAVSTEVDGALDAEAMGRALRRFVCRHAGMRTWFSTDGATVARHSVAADDVAFEARRVGNTPGDKAFRDYALDRFSAEAVATSWPGFVLGAVARPESFTLYFACDHALSDGASQALVLTELLDFYDSETTGRALGPYTSMPTGGFPEYARAEHALARTYDQHSPELRQWVETFRQHGNTMPRFPLDLGLAPGQTAPMHGIEFDLLGRAGSTAFAEVCRAAGGRYLAGVLAAVAVTDLETAGRGEYYGMTVVSTRGLGDFLLTQGWLCNFAPLSFRVEDCASFTELVSRANAAYDRAIRLAGAPLSAVLSALLASGADPRSVMTSPNMLSYLDFRRFPGAGTAPYERAMLFTGEGETANASMWFNRDADHLYLGCQSPFTPFAQRQLARYHAHLRGVFATVAATGDYPIGAGKEVALARHHG</sequence>
<accession>A0ABW1JNQ5</accession>
<reference evidence="3" key="1">
    <citation type="journal article" date="2019" name="Int. J. Syst. Evol. Microbiol.">
        <title>The Global Catalogue of Microorganisms (GCM) 10K type strain sequencing project: providing services to taxonomists for standard genome sequencing and annotation.</title>
        <authorList>
            <consortium name="The Broad Institute Genomics Platform"/>
            <consortium name="The Broad Institute Genome Sequencing Center for Infectious Disease"/>
            <person name="Wu L."/>
            <person name="Ma J."/>
        </authorList>
    </citation>
    <scope>NUCLEOTIDE SEQUENCE [LARGE SCALE GENOMIC DNA]</scope>
    <source>
        <strain evidence="3">CCUG 36956</strain>
    </source>
</reference>
<dbReference type="EMBL" id="JBHSQN010000002">
    <property type="protein sequence ID" value="MFC6010650.1"/>
    <property type="molecule type" value="Genomic_DNA"/>
</dbReference>
<comment type="caution">
    <text evidence="2">The sequence shown here is derived from an EMBL/GenBank/DDBJ whole genome shotgun (WGS) entry which is preliminary data.</text>
</comment>
<evidence type="ECO:0000313" key="3">
    <source>
        <dbReference type="Proteomes" id="UP001596223"/>
    </source>
</evidence>
<protein>
    <submittedName>
        <fullName evidence="2">Condensation domain-containing protein</fullName>
    </submittedName>
</protein>
<proteinExistence type="predicted"/>
<keyword evidence="3" id="KW-1185">Reference proteome</keyword>
<organism evidence="2 3">
    <name type="scientific">Nocardia lasii</name>
    <dbReference type="NCBI Taxonomy" id="1616107"/>
    <lineage>
        <taxon>Bacteria</taxon>
        <taxon>Bacillati</taxon>
        <taxon>Actinomycetota</taxon>
        <taxon>Actinomycetes</taxon>
        <taxon>Mycobacteriales</taxon>
        <taxon>Nocardiaceae</taxon>
        <taxon>Nocardia</taxon>
    </lineage>
</organism>
<dbReference type="InterPro" id="IPR001242">
    <property type="entry name" value="Condensation_dom"/>
</dbReference>
<evidence type="ECO:0000259" key="1">
    <source>
        <dbReference type="Pfam" id="PF00668"/>
    </source>
</evidence>
<evidence type="ECO:0000313" key="2">
    <source>
        <dbReference type="EMBL" id="MFC6010650.1"/>
    </source>
</evidence>
<gene>
    <name evidence="2" type="ORF">ACFP3H_06265</name>
</gene>
<dbReference type="InterPro" id="IPR023213">
    <property type="entry name" value="CAT-like_dom_sf"/>
</dbReference>
<name>A0ABW1JNQ5_9NOCA</name>
<dbReference type="SUPFAM" id="SSF52777">
    <property type="entry name" value="CoA-dependent acyltransferases"/>
    <property type="match status" value="2"/>
</dbReference>
<dbReference type="Gene3D" id="3.30.559.10">
    <property type="entry name" value="Chloramphenicol acetyltransferase-like domain"/>
    <property type="match status" value="1"/>
</dbReference>